<dbReference type="Proteomes" id="UP000005018">
    <property type="component" value="Chromosome 7"/>
</dbReference>
<dbReference type="GO" id="GO:0008408">
    <property type="term" value="F:3'-5' exonuclease activity"/>
    <property type="evidence" value="ECO:0007669"/>
    <property type="project" value="InterPro"/>
</dbReference>
<keyword evidence="8" id="KW-0539">Nucleus</keyword>
<dbReference type="RefSeq" id="XP_003870900.1">
    <property type="nucleotide sequence ID" value="XM_003870851.1"/>
</dbReference>
<dbReference type="GO" id="GO:0000027">
    <property type="term" value="P:ribosomal large subunit assembly"/>
    <property type="evidence" value="ECO:0007669"/>
    <property type="project" value="TreeGrafter"/>
</dbReference>
<evidence type="ECO:0000256" key="4">
    <source>
        <dbReference type="ARBA" id="ARBA00022552"/>
    </source>
</evidence>
<dbReference type="HOGENOM" id="CLU_022453_2_0_1"/>
<dbReference type="eggNOG" id="KOG2249">
    <property type="taxonomic scope" value="Eukaryota"/>
</dbReference>
<feature type="domain" description="Exonuclease" evidence="11">
    <location>
        <begin position="100"/>
        <end position="260"/>
    </location>
</feature>
<evidence type="ECO:0000256" key="1">
    <source>
        <dbReference type="ARBA" id="ARBA00004123"/>
    </source>
</evidence>
<gene>
    <name evidence="12" type="ORF">CORT_0G00850</name>
</gene>
<protein>
    <recommendedName>
        <fullName evidence="3">RNA exonuclease 4</fullName>
    </recommendedName>
</protein>
<evidence type="ECO:0000256" key="10">
    <source>
        <dbReference type="SAM" id="MobiDB-lite"/>
    </source>
</evidence>
<evidence type="ECO:0000313" key="13">
    <source>
        <dbReference type="Proteomes" id="UP000005018"/>
    </source>
</evidence>
<keyword evidence="6" id="KW-0378">Hydrolase</keyword>
<evidence type="ECO:0000256" key="2">
    <source>
        <dbReference type="ARBA" id="ARBA00010489"/>
    </source>
</evidence>
<comment type="subcellular location">
    <subcellularLocation>
        <location evidence="1">Nucleus</location>
    </subcellularLocation>
</comment>
<dbReference type="GeneID" id="14541886"/>
<dbReference type="PANTHER" id="PTHR12801">
    <property type="entry name" value="RNA EXONUCLEASE REXO1 / RECO3 FAMILY MEMBER-RELATED"/>
    <property type="match status" value="1"/>
</dbReference>
<evidence type="ECO:0000256" key="5">
    <source>
        <dbReference type="ARBA" id="ARBA00022722"/>
    </source>
</evidence>
<sequence>MVELSSNWKQLSSRIEKPTTNKPKSSKVKQKHVRNSVEKKKHLLCLKQRQVRSDGSINASPVEFALWNTLGSNEIKKENISTSANIITKSEKDKRKDLGKIVAMDCEFVGVGPEKVSALGRVTIVNFYGHIVMDKYVRPKRRVTDWRTWVSGISPWHMQFAIEFDDARAKVASILKNKILVGHALENDLEKLLLKHPKSLIRDTSSFLPFRKISSGRTPSLKNLTKHFLDLDIQTGEHNPIEDARATMLLYRLEKNQFEAFAKSIK</sequence>
<dbReference type="EMBL" id="HE681725">
    <property type="protein sequence ID" value="CCG24773.1"/>
    <property type="molecule type" value="Genomic_DNA"/>
</dbReference>
<keyword evidence="7 12" id="KW-0269">Exonuclease</keyword>
<proteinExistence type="inferred from homology"/>
<dbReference type="OrthoDB" id="8191639at2759"/>
<dbReference type="InterPro" id="IPR012337">
    <property type="entry name" value="RNaseH-like_sf"/>
</dbReference>
<comment type="function">
    <text evidence="9">Exoribonuclease involved in ribosome biosynthesis. Involved in the processing of ITS1, the internal transcribed spacer localized between the 18S and 5.8S rRNAs.</text>
</comment>
<reference evidence="12 13" key="1">
    <citation type="journal article" date="2012" name="PLoS ONE">
        <title>Sequence and analysis of the genome of the pathogenic yeast Candida orthopsilosis.</title>
        <authorList>
            <person name="Riccombeni A."/>
            <person name="Vidanes G."/>
            <person name="Proux-Wera E."/>
            <person name="Wolfe K.H."/>
            <person name="Butler G."/>
        </authorList>
    </citation>
    <scope>NUCLEOTIDE SEQUENCE [LARGE SCALE GENOMIC DNA]</scope>
    <source>
        <strain evidence="12 13">Co 90-125</strain>
    </source>
</reference>
<dbReference type="FunFam" id="3.30.420.10:FF:000007">
    <property type="entry name" value="Interferon-stimulated exonuclease gene 20"/>
    <property type="match status" value="1"/>
</dbReference>
<dbReference type="AlphaFoldDB" id="H8X9V6"/>
<dbReference type="GO" id="GO:0005634">
    <property type="term" value="C:nucleus"/>
    <property type="evidence" value="ECO:0007669"/>
    <property type="project" value="UniProtKB-SubCell"/>
</dbReference>
<accession>H8X9V6</accession>
<dbReference type="CDD" id="cd06144">
    <property type="entry name" value="REX4_like"/>
    <property type="match status" value="1"/>
</dbReference>
<evidence type="ECO:0000256" key="3">
    <source>
        <dbReference type="ARBA" id="ARBA00016937"/>
    </source>
</evidence>
<comment type="similarity">
    <text evidence="2">Belongs to the REXO4 family.</text>
</comment>
<dbReference type="PANTHER" id="PTHR12801:SF45">
    <property type="entry name" value="RNA EXONUCLEASE 4"/>
    <property type="match status" value="1"/>
</dbReference>
<dbReference type="InterPro" id="IPR036397">
    <property type="entry name" value="RNaseH_sf"/>
</dbReference>
<evidence type="ECO:0000313" key="12">
    <source>
        <dbReference type="EMBL" id="CCG24773.1"/>
    </source>
</evidence>
<dbReference type="Gene3D" id="3.30.420.10">
    <property type="entry name" value="Ribonuclease H-like superfamily/Ribonuclease H"/>
    <property type="match status" value="1"/>
</dbReference>
<evidence type="ECO:0000256" key="7">
    <source>
        <dbReference type="ARBA" id="ARBA00022839"/>
    </source>
</evidence>
<dbReference type="GO" id="GO:0003676">
    <property type="term" value="F:nucleic acid binding"/>
    <property type="evidence" value="ECO:0007669"/>
    <property type="project" value="InterPro"/>
</dbReference>
<dbReference type="InterPro" id="IPR037431">
    <property type="entry name" value="REX4_DEDDh_dom"/>
</dbReference>
<dbReference type="InterPro" id="IPR013520">
    <property type="entry name" value="Ribonucl_H"/>
</dbReference>
<dbReference type="SMART" id="SM00479">
    <property type="entry name" value="EXOIII"/>
    <property type="match status" value="1"/>
</dbReference>
<dbReference type="SUPFAM" id="SSF53098">
    <property type="entry name" value="Ribonuclease H-like"/>
    <property type="match status" value="1"/>
</dbReference>
<dbReference type="KEGG" id="cot:CORT_0G00850"/>
<feature type="compositionally biased region" description="Polar residues" evidence="10">
    <location>
        <begin position="1"/>
        <end position="13"/>
    </location>
</feature>
<feature type="region of interest" description="Disordered" evidence="10">
    <location>
        <begin position="1"/>
        <end position="36"/>
    </location>
</feature>
<organism evidence="12 13">
    <name type="scientific">Candida orthopsilosis (strain 90-125)</name>
    <name type="common">Yeast</name>
    <dbReference type="NCBI Taxonomy" id="1136231"/>
    <lineage>
        <taxon>Eukaryota</taxon>
        <taxon>Fungi</taxon>
        <taxon>Dikarya</taxon>
        <taxon>Ascomycota</taxon>
        <taxon>Saccharomycotina</taxon>
        <taxon>Pichiomycetes</taxon>
        <taxon>Debaryomycetaceae</taxon>
        <taxon>Candida/Lodderomyces clade</taxon>
        <taxon>Candida</taxon>
    </lineage>
</organism>
<evidence type="ECO:0000259" key="11">
    <source>
        <dbReference type="SMART" id="SM00479"/>
    </source>
</evidence>
<evidence type="ECO:0000256" key="8">
    <source>
        <dbReference type="ARBA" id="ARBA00023242"/>
    </source>
</evidence>
<keyword evidence="13" id="KW-1185">Reference proteome</keyword>
<keyword evidence="4" id="KW-0698">rRNA processing</keyword>
<keyword evidence="5" id="KW-0540">Nuclease</keyword>
<evidence type="ECO:0000256" key="6">
    <source>
        <dbReference type="ARBA" id="ARBA00022801"/>
    </source>
</evidence>
<feature type="compositionally biased region" description="Basic residues" evidence="10">
    <location>
        <begin position="24"/>
        <end position="36"/>
    </location>
</feature>
<dbReference type="Pfam" id="PF00929">
    <property type="entry name" value="RNase_T"/>
    <property type="match status" value="1"/>
</dbReference>
<dbReference type="InterPro" id="IPR047021">
    <property type="entry name" value="REXO1/3/4-like"/>
</dbReference>
<evidence type="ECO:0000256" key="9">
    <source>
        <dbReference type="ARBA" id="ARBA00025599"/>
    </source>
</evidence>
<dbReference type="GO" id="GO:0006364">
    <property type="term" value="P:rRNA processing"/>
    <property type="evidence" value="ECO:0007669"/>
    <property type="project" value="UniProtKB-KW"/>
</dbReference>
<name>H8X9V6_CANO9</name>